<accession>A0A512AF31</accession>
<feature type="transmembrane region" description="Helical" evidence="5">
    <location>
        <begin position="73"/>
        <end position="98"/>
    </location>
</feature>
<organism evidence="6 7">
    <name type="scientific">Novosphingobium sediminis</name>
    <dbReference type="NCBI Taxonomy" id="707214"/>
    <lineage>
        <taxon>Bacteria</taxon>
        <taxon>Pseudomonadati</taxon>
        <taxon>Pseudomonadota</taxon>
        <taxon>Alphaproteobacteria</taxon>
        <taxon>Sphingomonadales</taxon>
        <taxon>Sphingomonadaceae</taxon>
        <taxon>Novosphingobium</taxon>
    </lineage>
</organism>
<dbReference type="OrthoDB" id="5516290at2"/>
<dbReference type="AlphaFoldDB" id="A0A512AF31"/>
<evidence type="ECO:0000256" key="3">
    <source>
        <dbReference type="ARBA" id="ARBA00022989"/>
    </source>
</evidence>
<dbReference type="Proteomes" id="UP000321464">
    <property type="component" value="Unassembled WGS sequence"/>
</dbReference>
<evidence type="ECO:0000256" key="5">
    <source>
        <dbReference type="SAM" id="Phobius"/>
    </source>
</evidence>
<evidence type="ECO:0000256" key="2">
    <source>
        <dbReference type="ARBA" id="ARBA00022692"/>
    </source>
</evidence>
<protein>
    <submittedName>
        <fullName evidence="6">Membrane protein</fullName>
    </submittedName>
</protein>
<evidence type="ECO:0000256" key="4">
    <source>
        <dbReference type="ARBA" id="ARBA00023136"/>
    </source>
</evidence>
<reference evidence="6 7" key="1">
    <citation type="submission" date="2019-07" db="EMBL/GenBank/DDBJ databases">
        <title>Whole genome shotgun sequence of Novosphingobium sediminis NBRC 106119.</title>
        <authorList>
            <person name="Hosoyama A."/>
            <person name="Uohara A."/>
            <person name="Ohji S."/>
            <person name="Ichikawa N."/>
        </authorList>
    </citation>
    <scope>NUCLEOTIDE SEQUENCE [LARGE SCALE GENOMIC DNA]</scope>
    <source>
        <strain evidence="6 7">NBRC 106119</strain>
    </source>
</reference>
<evidence type="ECO:0000313" key="6">
    <source>
        <dbReference type="EMBL" id="GEN98286.1"/>
    </source>
</evidence>
<gene>
    <name evidence="6" type="ORF">NSE01_01190</name>
</gene>
<dbReference type="InterPro" id="IPR023352">
    <property type="entry name" value="MAPEG-like_dom_sf"/>
</dbReference>
<sequence length="142" mass="15636">MQKEMLAPATALVLWTLVMLVWLGRTRLPALRRLGGLGKVAAGGRGQELESIIPAQISWKSHNYTHLHEQPTLFYAVCMILAMTGATRIDVLLAWGYVAVRVAHSLWQALVNTIPVRFTLFMTSSALLFALAVRAAVNTLLP</sequence>
<feature type="transmembrane region" description="Helical" evidence="5">
    <location>
        <begin position="6"/>
        <end position="24"/>
    </location>
</feature>
<proteinExistence type="predicted"/>
<evidence type="ECO:0000313" key="7">
    <source>
        <dbReference type="Proteomes" id="UP000321464"/>
    </source>
</evidence>
<comment type="subcellular location">
    <subcellularLocation>
        <location evidence="1">Membrane</location>
    </subcellularLocation>
</comment>
<comment type="caution">
    <text evidence="6">The sequence shown here is derived from an EMBL/GenBank/DDBJ whole genome shotgun (WGS) entry which is preliminary data.</text>
</comment>
<feature type="transmembrane region" description="Helical" evidence="5">
    <location>
        <begin position="118"/>
        <end position="137"/>
    </location>
</feature>
<keyword evidence="3 5" id="KW-1133">Transmembrane helix</keyword>
<name>A0A512AF31_9SPHN</name>
<keyword evidence="7" id="KW-1185">Reference proteome</keyword>
<dbReference type="Gene3D" id="1.20.120.550">
    <property type="entry name" value="Membrane associated eicosanoid/glutathione metabolism-like domain"/>
    <property type="match status" value="1"/>
</dbReference>
<dbReference type="InterPro" id="IPR001129">
    <property type="entry name" value="Membr-assoc_MAPEG"/>
</dbReference>
<keyword evidence="4 5" id="KW-0472">Membrane</keyword>
<dbReference type="SUPFAM" id="SSF161084">
    <property type="entry name" value="MAPEG domain-like"/>
    <property type="match status" value="1"/>
</dbReference>
<dbReference type="Pfam" id="PF01124">
    <property type="entry name" value="MAPEG"/>
    <property type="match status" value="1"/>
</dbReference>
<dbReference type="GO" id="GO:0016020">
    <property type="term" value="C:membrane"/>
    <property type="evidence" value="ECO:0007669"/>
    <property type="project" value="UniProtKB-SubCell"/>
</dbReference>
<keyword evidence="2 5" id="KW-0812">Transmembrane</keyword>
<evidence type="ECO:0000256" key="1">
    <source>
        <dbReference type="ARBA" id="ARBA00004370"/>
    </source>
</evidence>
<dbReference type="RefSeq" id="WP_147157676.1">
    <property type="nucleotide sequence ID" value="NZ_BJYR01000001.1"/>
</dbReference>
<dbReference type="EMBL" id="BJYR01000001">
    <property type="protein sequence ID" value="GEN98286.1"/>
    <property type="molecule type" value="Genomic_DNA"/>
</dbReference>